<dbReference type="SUPFAM" id="SSF56349">
    <property type="entry name" value="DNA breaking-rejoining enzymes"/>
    <property type="match status" value="1"/>
</dbReference>
<dbReference type="GO" id="GO:0006310">
    <property type="term" value="P:DNA recombination"/>
    <property type="evidence" value="ECO:0007669"/>
    <property type="project" value="UniProtKB-KW"/>
</dbReference>
<dbReference type="PANTHER" id="PTHR30349">
    <property type="entry name" value="PHAGE INTEGRASE-RELATED"/>
    <property type="match status" value="1"/>
</dbReference>
<name>A0A239AQA3_9PSEU</name>
<dbReference type="InterPro" id="IPR002104">
    <property type="entry name" value="Integrase_catalytic"/>
</dbReference>
<dbReference type="InterPro" id="IPR013762">
    <property type="entry name" value="Integrase-like_cat_sf"/>
</dbReference>
<dbReference type="AlphaFoldDB" id="A0A239AQA3"/>
<dbReference type="Proteomes" id="UP000198348">
    <property type="component" value="Unassembled WGS sequence"/>
</dbReference>
<evidence type="ECO:0000256" key="1">
    <source>
        <dbReference type="ARBA" id="ARBA00023172"/>
    </source>
</evidence>
<evidence type="ECO:0000259" key="2">
    <source>
        <dbReference type="PROSITE" id="PS51898"/>
    </source>
</evidence>
<organism evidence="3 4">
    <name type="scientific">Haloechinothrix alba</name>
    <dbReference type="NCBI Taxonomy" id="664784"/>
    <lineage>
        <taxon>Bacteria</taxon>
        <taxon>Bacillati</taxon>
        <taxon>Actinomycetota</taxon>
        <taxon>Actinomycetes</taxon>
        <taxon>Pseudonocardiales</taxon>
        <taxon>Pseudonocardiaceae</taxon>
        <taxon>Haloechinothrix</taxon>
    </lineage>
</organism>
<dbReference type="GO" id="GO:0003677">
    <property type="term" value="F:DNA binding"/>
    <property type="evidence" value="ECO:0007669"/>
    <property type="project" value="InterPro"/>
</dbReference>
<feature type="domain" description="Tyr recombinase" evidence="2">
    <location>
        <begin position="47"/>
        <end position="255"/>
    </location>
</feature>
<protein>
    <submittedName>
        <fullName evidence="3">Site-specific recombinase XerD</fullName>
    </submittedName>
</protein>
<proteinExistence type="predicted"/>
<accession>A0A239AQA3</accession>
<dbReference type="InterPro" id="IPR011010">
    <property type="entry name" value="DNA_brk_join_enz"/>
</dbReference>
<dbReference type="Pfam" id="PF00589">
    <property type="entry name" value="Phage_integrase"/>
    <property type="match status" value="1"/>
</dbReference>
<reference evidence="3 4" key="1">
    <citation type="submission" date="2017-06" db="EMBL/GenBank/DDBJ databases">
        <authorList>
            <person name="Kim H.J."/>
            <person name="Triplett B.A."/>
        </authorList>
    </citation>
    <scope>NUCLEOTIDE SEQUENCE [LARGE SCALE GENOMIC DNA]</scope>
    <source>
        <strain evidence="3 4">DSM 45207</strain>
    </source>
</reference>
<dbReference type="GO" id="GO:0015074">
    <property type="term" value="P:DNA integration"/>
    <property type="evidence" value="ECO:0007669"/>
    <property type="project" value="InterPro"/>
</dbReference>
<sequence>DRGASETSRALYFGHLVSIFNFAIEDKRITTNPALSKIVSRPRIDRKQVRVWPGERAKAVRANMADRYRPAVDLAAGLGLRKGELFGFSLDDVDRDRDVAVIRRQVRMVDGKPVFAFPKGGKVREVPIGRWLLAELDRYAERFPSQAVTLPWSHVGGEPVTVALLMVDEHGRVCEPKKFERFAWGPALKAAGVAPRTRADGVHALRHLYASVLLDAGESVKALSQYLGHSDPGFTLRVYTHLMPNSHERTKRAVDAFFAGTLGGEDGGSAAAA</sequence>
<evidence type="ECO:0000313" key="3">
    <source>
        <dbReference type="EMBL" id="SNR97168.1"/>
    </source>
</evidence>
<dbReference type="EMBL" id="FZNW01000050">
    <property type="protein sequence ID" value="SNR97168.1"/>
    <property type="molecule type" value="Genomic_DNA"/>
</dbReference>
<dbReference type="PANTHER" id="PTHR30349:SF64">
    <property type="entry name" value="PROPHAGE INTEGRASE INTD-RELATED"/>
    <property type="match status" value="1"/>
</dbReference>
<dbReference type="PROSITE" id="PS51898">
    <property type="entry name" value="TYR_RECOMBINASE"/>
    <property type="match status" value="1"/>
</dbReference>
<keyword evidence="1" id="KW-0233">DNA recombination</keyword>
<feature type="non-terminal residue" evidence="3">
    <location>
        <position position="1"/>
    </location>
</feature>
<dbReference type="Gene3D" id="1.10.443.10">
    <property type="entry name" value="Intergrase catalytic core"/>
    <property type="match status" value="1"/>
</dbReference>
<dbReference type="InterPro" id="IPR050090">
    <property type="entry name" value="Tyrosine_recombinase_XerCD"/>
</dbReference>
<keyword evidence="4" id="KW-1185">Reference proteome</keyword>
<gene>
    <name evidence="3" type="ORF">SAMN06265360_1501</name>
</gene>
<evidence type="ECO:0000313" key="4">
    <source>
        <dbReference type="Proteomes" id="UP000198348"/>
    </source>
</evidence>
<dbReference type="RefSeq" id="WP_176440088.1">
    <property type="nucleotide sequence ID" value="NZ_FZNW01000050.1"/>
</dbReference>